<evidence type="ECO:0000313" key="1">
    <source>
        <dbReference type="EMBL" id="AWY05747.1"/>
    </source>
</evidence>
<proteinExistence type="predicted"/>
<name>A0A2Z4Q6N0_9CAUD</name>
<protein>
    <submittedName>
        <fullName evidence="1">Uncharacterized protein</fullName>
    </submittedName>
</protein>
<evidence type="ECO:0000313" key="2">
    <source>
        <dbReference type="Proteomes" id="UP000250990"/>
    </source>
</evidence>
<reference evidence="2" key="1">
    <citation type="submission" date="2018-04" db="EMBL/GenBank/DDBJ databases">
        <authorList>
            <person name="Go L.Y."/>
            <person name="Mitchell J.A."/>
        </authorList>
    </citation>
    <scope>NUCLEOTIDE SEQUENCE [LARGE SCALE GENOMIC DNA]</scope>
</reference>
<organism evidence="1 2">
    <name type="scientific">Microbacterium phage Percival</name>
    <dbReference type="NCBI Taxonomy" id="2201439"/>
    <lineage>
        <taxon>Viruses</taxon>
        <taxon>Duplodnaviria</taxon>
        <taxon>Heunggongvirae</taxon>
        <taxon>Uroviricota</taxon>
        <taxon>Caudoviricetes</taxon>
        <taxon>Casidaviridae</taxon>
        <taxon>Percivalvirus</taxon>
        <taxon>Percivalvirus percival</taxon>
    </lineage>
</organism>
<accession>A0A2Z4Q6N0</accession>
<dbReference type="Proteomes" id="UP000250990">
    <property type="component" value="Segment"/>
</dbReference>
<sequence length="95" mass="10137">MRKAPSARIVLYMSNIRYTAAQRLALAVKRDAALVAQRATMSEADIAEVIGSAPGEAVTLSSGRVIAWADFVPAYRAGDVLNAHRGIIERAGALR</sequence>
<gene>
    <name evidence="1" type="primary">61</name>
    <name evidence="1" type="ORF">PBI_PERCIVAL_61</name>
</gene>
<dbReference type="EMBL" id="MH271308">
    <property type="protein sequence ID" value="AWY05747.1"/>
    <property type="molecule type" value="Genomic_DNA"/>
</dbReference>
<keyword evidence="2" id="KW-1185">Reference proteome</keyword>